<dbReference type="Gene3D" id="3.40.50.150">
    <property type="entry name" value="Vaccinia Virus protein VP39"/>
    <property type="match status" value="1"/>
</dbReference>
<dbReference type="SUPFAM" id="SSF53335">
    <property type="entry name" value="S-adenosyl-L-methionine-dependent methyltransferases"/>
    <property type="match status" value="1"/>
</dbReference>
<name>A0A1F8B8C9_9BACT</name>
<evidence type="ECO:0000259" key="1">
    <source>
        <dbReference type="Pfam" id="PF08241"/>
    </source>
</evidence>
<evidence type="ECO:0000313" key="3">
    <source>
        <dbReference type="Proteomes" id="UP000179018"/>
    </source>
</evidence>
<dbReference type="STRING" id="1802516.A3A75_04110"/>
<comment type="caution">
    <text evidence="2">The sequence shown here is derived from an EMBL/GenBank/DDBJ whole genome shotgun (WGS) entry which is preliminary data.</text>
</comment>
<proteinExistence type="predicted"/>
<dbReference type="PANTHER" id="PTHR43861">
    <property type="entry name" value="TRANS-ACONITATE 2-METHYLTRANSFERASE-RELATED"/>
    <property type="match status" value="1"/>
</dbReference>
<dbReference type="EMBL" id="MGHC01000008">
    <property type="protein sequence ID" value="OGM60267.1"/>
    <property type="molecule type" value="Genomic_DNA"/>
</dbReference>
<reference evidence="2 3" key="1">
    <citation type="journal article" date="2016" name="Nat. Commun.">
        <title>Thousands of microbial genomes shed light on interconnected biogeochemical processes in an aquifer system.</title>
        <authorList>
            <person name="Anantharaman K."/>
            <person name="Brown C.T."/>
            <person name="Hug L.A."/>
            <person name="Sharon I."/>
            <person name="Castelle C.J."/>
            <person name="Probst A.J."/>
            <person name="Thomas B.C."/>
            <person name="Singh A."/>
            <person name="Wilkins M.J."/>
            <person name="Karaoz U."/>
            <person name="Brodie E.L."/>
            <person name="Williams K.H."/>
            <person name="Hubbard S.S."/>
            <person name="Banfield J.F."/>
        </authorList>
    </citation>
    <scope>NUCLEOTIDE SEQUENCE [LARGE SCALE GENOMIC DNA]</scope>
</reference>
<dbReference type="GO" id="GO:0008757">
    <property type="term" value="F:S-adenosylmethionine-dependent methyltransferase activity"/>
    <property type="evidence" value="ECO:0007669"/>
    <property type="project" value="InterPro"/>
</dbReference>
<sequence length="250" mass="29026">MPAAYDTYDYPSYWLGREYEHKSEIIAIKAFLEKISHIKTILEVGAGHGRLTPSYIFRASRIILSDPSGRLLKIARSNLKSKKIRFIQALLENLPQKVRSHSADVVVVVRVLHHVDNLEKTFSIIKRLCKKNGYFILEFANKRHLKAILSEVARGNFTFPVDVFTKDVLSKRRKKSNLPFRNYHPDLILYMLKRYGFSVVEVRSVSNIRSPFIKKVLPLEFLLTLERFVQKPLASFFFGPSIFILSKKTR</sequence>
<protein>
    <recommendedName>
        <fullName evidence="1">Methyltransferase type 11 domain-containing protein</fullName>
    </recommendedName>
</protein>
<dbReference type="Pfam" id="PF08241">
    <property type="entry name" value="Methyltransf_11"/>
    <property type="match status" value="1"/>
</dbReference>
<dbReference type="InterPro" id="IPR013216">
    <property type="entry name" value="Methyltransf_11"/>
</dbReference>
<organism evidence="2 3">
    <name type="scientific">Candidatus Woesebacteria bacterium RIFCSPLOWO2_01_FULL_39_10</name>
    <dbReference type="NCBI Taxonomy" id="1802516"/>
    <lineage>
        <taxon>Bacteria</taxon>
        <taxon>Candidatus Woeseibacteriota</taxon>
    </lineage>
</organism>
<evidence type="ECO:0000313" key="2">
    <source>
        <dbReference type="EMBL" id="OGM60267.1"/>
    </source>
</evidence>
<accession>A0A1F8B8C9</accession>
<dbReference type="AlphaFoldDB" id="A0A1F8B8C9"/>
<dbReference type="CDD" id="cd02440">
    <property type="entry name" value="AdoMet_MTases"/>
    <property type="match status" value="1"/>
</dbReference>
<feature type="domain" description="Methyltransferase type 11" evidence="1">
    <location>
        <begin position="42"/>
        <end position="137"/>
    </location>
</feature>
<dbReference type="InterPro" id="IPR029063">
    <property type="entry name" value="SAM-dependent_MTases_sf"/>
</dbReference>
<dbReference type="Proteomes" id="UP000179018">
    <property type="component" value="Unassembled WGS sequence"/>
</dbReference>
<gene>
    <name evidence="2" type="ORF">A3A75_04110</name>
</gene>